<reference evidence="1" key="2">
    <citation type="journal article" date="2021" name="PeerJ">
        <title>Extensive microbial diversity within the chicken gut microbiome revealed by metagenomics and culture.</title>
        <authorList>
            <person name="Gilroy R."/>
            <person name="Ravi A."/>
            <person name="Getino M."/>
            <person name="Pursley I."/>
            <person name="Horton D.L."/>
            <person name="Alikhan N.F."/>
            <person name="Baker D."/>
            <person name="Gharbi K."/>
            <person name="Hall N."/>
            <person name="Watson M."/>
            <person name="Adriaenssens E.M."/>
            <person name="Foster-Nyarko E."/>
            <person name="Jarju S."/>
            <person name="Secka A."/>
            <person name="Antonio M."/>
            <person name="Oren A."/>
            <person name="Chaudhuri R.R."/>
            <person name="La Ragione R."/>
            <person name="Hildebrand F."/>
            <person name="Pallen M.J."/>
        </authorList>
    </citation>
    <scope>NUCLEOTIDE SEQUENCE</scope>
    <source>
        <strain evidence="1">USAMLcec3-3695</strain>
    </source>
</reference>
<dbReference type="EMBL" id="DVNB01000007">
    <property type="protein sequence ID" value="HIU56283.1"/>
    <property type="molecule type" value="Genomic_DNA"/>
</dbReference>
<dbReference type="AlphaFoldDB" id="A0A9D1MA37"/>
<dbReference type="Proteomes" id="UP000824109">
    <property type="component" value="Unassembled WGS sequence"/>
</dbReference>
<name>A0A9D1MA37_9FIRM</name>
<organism evidence="1 2">
    <name type="scientific">Candidatus Ornithomonoglobus merdipullorum</name>
    <dbReference type="NCBI Taxonomy" id="2840895"/>
    <lineage>
        <taxon>Bacteria</taxon>
        <taxon>Bacillati</taxon>
        <taxon>Bacillota</taxon>
        <taxon>Clostridia</taxon>
        <taxon>Candidatus Ornithomonoglobus</taxon>
    </lineage>
</organism>
<gene>
    <name evidence="1" type="ORF">IAA61_00555</name>
</gene>
<evidence type="ECO:0000313" key="2">
    <source>
        <dbReference type="Proteomes" id="UP000824109"/>
    </source>
</evidence>
<reference evidence="1" key="1">
    <citation type="submission" date="2020-10" db="EMBL/GenBank/DDBJ databases">
        <authorList>
            <person name="Gilroy R."/>
        </authorList>
    </citation>
    <scope>NUCLEOTIDE SEQUENCE</scope>
    <source>
        <strain evidence="1">USAMLcec3-3695</strain>
    </source>
</reference>
<evidence type="ECO:0000313" key="1">
    <source>
        <dbReference type="EMBL" id="HIU56283.1"/>
    </source>
</evidence>
<accession>A0A9D1MA37</accession>
<sequence>MQINKRSNTAVISIDNLSEIFIALGGEGKTRAISRAEKCISETLGEVCDVYHIKDNTFVCVSTIDIRGYISQFKDAVGFSEIKEKYPLKVTVKYENDAL</sequence>
<comment type="caution">
    <text evidence="1">The sequence shown here is derived from an EMBL/GenBank/DDBJ whole genome shotgun (WGS) entry which is preliminary data.</text>
</comment>
<proteinExistence type="predicted"/>
<protein>
    <submittedName>
        <fullName evidence="1">Uncharacterized protein</fullName>
    </submittedName>
</protein>